<dbReference type="OrthoDB" id="3821392at2"/>
<dbReference type="RefSeq" id="WP_051736012.1">
    <property type="nucleotide sequence ID" value="NZ_JMQI01000028.1"/>
</dbReference>
<gene>
    <name evidence="4" type="ORF">DV20_15660</name>
</gene>
<dbReference type="eggNOG" id="ENOG5034CBK">
    <property type="taxonomic scope" value="Bacteria"/>
</dbReference>
<protein>
    <recommendedName>
        <fullName evidence="3">DUF6801 domain-containing protein</fullName>
    </recommendedName>
</protein>
<reference evidence="4 5" key="1">
    <citation type="submission" date="2014-05" db="EMBL/GenBank/DDBJ databases">
        <title>Draft genome sequence of Amycolatopsis rifamycinica DSM 46095.</title>
        <authorList>
            <person name="Lal R."/>
            <person name="Saxena A."/>
            <person name="Kumari R."/>
            <person name="Mukherjee U."/>
            <person name="Singh P."/>
            <person name="Sangwan N."/>
            <person name="Mahato N.K."/>
        </authorList>
    </citation>
    <scope>NUCLEOTIDE SEQUENCE [LARGE SCALE GENOMIC DNA]</scope>
    <source>
        <strain evidence="4 5">DSM 46095</strain>
    </source>
</reference>
<dbReference type="InterPro" id="IPR046542">
    <property type="entry name" value="DUF6801"/>
</dbReference>
<evidence type="ECO:0000313" key="5">
    <source>
        <dbReference type="Proteomes" id="UP000027345"/>
    </source>
</evidence>
<feature type="region of interest" description="Disordered" evidence="1">
    <location>
        <begin position="179"/>
        <end position="199"/>
    </location>
</feature>
<dbReference type="STRING" id="287986.DV20_15660"/>
<evidence type="ECO:0000313" key="4">
    <source>
        <dbReference type="EMBL" id="KDN21325.1"/>
    </source>
</evidence>
<accession>A0A066U2K7</accession>
<organism evidence="4 5">
    <name type="scientific">Amycolatopsis rifamycinica</name>
    <dbReference type="NCBI Taxonomy" id="287986"/>
    <lineage>
        <taxon>Bacteria</taxon>
        <taxon>Bacillati</taxon>
        <taxon>Actinomycetota</taxon>
        <taxon>Actinomycetes</taxon>
        <taxon>Pseudonocardiales</taxon>
        <taxon>Pseudonocardiaceae</taxon>
        <taxon>Amycolatopsis</taxon>
    </lineage>
</organism>
<keyword evidence="5" id="KW-1185">Reference proteome</keyword>
<dbReference type="EMBL" id="JMQI01000028">
    <property type="protein sequence ID" value="KDN21325.1"/>
    <property type="molecule type" value="Genomic_DNA"/>
</dbReference>
<feature type="region of interest" description="Disordered" evidence="1">
    <location>
        <begin position="215"/>
        <end position="251"/>
    </location>
</feature>
<comment type="caution">
    <text evidence="4">The sequence shown here is derived from an EMBL/GenBank/DDBJ whole genome shotgun (WGS) entry which is preliminary data.</text>
</comment>
<dbReference type="Pfam" id="PF20611">
    <property type="entry name" value="DUF6801"/>
    <property type="match status" value="1"/>
</dbReference>
<dbReference type="Proteomes" id="UP000027345">
    <property type="component" value="Unassembled WGS sequence"/>
</dbReference>
<proteinExistence type="predicted"/>
<evidence type="ECO:0000256" key="2">
    <source>
        <dbReference type="SAM" id="SignalP"/>
    </source>
</evidence>
<dbReference type="AlphaFoldDB" id="A0A066U2K7"/>
<feature type="chain" id="PRO_5038390688" description="DUF6801 domain-containing protein" evidence="2">
    <location>
        <begin position="30"/>
        <end position="476"/>
    </location>
</feature>
<feature type="domain" description="DUF6801" evidence="3">
    <location>
        <begin position="64"/>
        <end position="206"/>
    </location>
</feature>
<sequence length="476" mass="49134">MAPRLTRRTATRGAIALACAVSVTTGAFTGTGSAAPGEPDGEAASGRHELTKTLATTCPFADPVGPLALAVKTAASLPASMTVGQPVTIDGLAVSFSLPRAAAQQLLGTGSTLEGGLTFQLQLEQGKVKDTLTVPMTIAATGLPAEGDLPLVATGKLPAFSPSTAGVLRIRVTAPKLALGRTGAPPDQPAEQVACTADGGQDPSFGSVAVLAATPPAAGKPAPEKKAAPGPRPAGPRKHSLLDEEPPPDDTTTMVLPLQPNQVDNTSTIARTGATIRSKPAALANGVWLNITDAQGFPVRSEVTGELAFAPVTVSYLGYGFLPISATVEFLPVDHQRSTMIHSFGTLLDGLLRNHLEVVSRLSDVKVNGVPLDAGPDCVSETPMPIDMMGEYDPFGGGFIRTDPDNPDPKYRGFTLPAFKNCGAAERLSSLFTGQNSGPGNQASARLTIIPLCAEADHRNCPPVTPIPPETFRRSR</sequence>
<evidence type="ECO:0000259" key="3">
    <source>
        <dbReference type="Pfam" id="PF20611"/>
    </source>
</evidence>
<keyword evidence="2" id="KW-0732">Signal</keyword>
<evidence type="ECO:0000256" key="1">
    <source>
        <dbReference type="SAM" id="MobiDB-lite"/>
    </source>
</evidence>
<name>A0A066U2K7_9PSEU</name>
<feature type="signal peptide" evidence="2">
    <location>
        <begin position="1"/>
        <end position="29"/>
    </location>
</feature>